<keyword evidence="3" id="KW-1185">Reference proteome</keyword>
<name>A0ABT0PEZ4_9GAMM</name>
<dbReference type="EMBL" id="JAMFLX010000009">
    <property type="protein sequence ID" value="MCL6269940.1"/>
    <property type="molecule type" value="Genomic_DNA"/>
</dbReference>
<dbReference type="Proteomes" id="UP001203338">
    <property type="component" value="Unassembled WGS sequence"/>
</dbReference>
<comment type="caution">
    <text evidence="2">The sequence shown here is derived from an EMBL/GenBank/DDBJ whole genome shotgun (WGS) entry which is preliminary data.</text>
</comment>
<keyword evidence="1" id="KW-0732">Signal</keyword>
<feature type="signal peptide" evidence="1">
    <location>
        <begin position="1"/>
        <end position="28"/>
    </location>
</feature>
<reference evidence="2 3" key="1">
    <citation type="submission" date="2022-05" db="EMBL/GenBank/DDBJ databases">
        <authorList>
            <person name="Park J.-S."/>
        </authorList>
    </citation>
    <scope>NUCLEOTIDE SEQUENCE [LARGE SCALE GENOMIC DNA]</scope>
    <source>
        <strain evidence="2 3">2012CJ34-2</strain>
    </source>
</reference>
<evidence type="ECO:0000313" key="3">
    <source>
        <dbReference type="Proteomes" id="UP001203338"/>
    </source>
</evidence>
<gene>
    <name evidence="2" type="ORF">M3P05_08315</name>
</gene>
<sequence>MWVKSPKVAFALFSVLLFNMLLCPSALAVKINIVGSGICYEYSGDDLKAKAFSGLLANSGSGSVPANRVDVVDVGMPGYQKRYIQLVSDRTEASGTGSLNVIVLVPADKAAVGTQHSLRYLDTDYLVKSGANPPSLEDIDTLFENLSISEAQDGKLGMHSNSLEAEIGEAPFSHGDFTLTAPNYAVALGFSVENIAHESILFSKPQIFTEGRSAIFNSQNDEPGDVPNDFLLIMHYVDSAGHSKLALHTMQGKKQQGKVSGDDYNLGVTEKLALSLTVNISTIKQVALLAGVNDYEIDALIGKADSLPSNTVYGMLQRIDDTVENGSSALYLSELLKRAGDVKNAQRILERNLGLSEKDRELKQQMLQLGIQLNGVAEKMASMVLEADDVAEVKRETTSTKGYKLLALALQRNRLNKVYRQLRERQYHAILGDLQSPQMKILKELMLISEDDSGEDEQGFAASTVAIPEDLNMQVRLYKKYSNGDFSEDFSLIETERLEDFLKLLFGVHRAKYFTRDRIDEQGFLLESVENYFWELKKKTKDESTAYLNASDVNYGMLVHWLNHRTLPMELRSVAWNILNRLAERKLHPSRELAESYKACHEGINPEKGEKVSTLILKASNDFRRRNNTVTTDEYQGVKALNTGPLPHLLPLKPVWK</sequence>
<evidence type="ECO:0000256" key="1">
    <source>
        <dbReference type="SAM" id="SignalP"/>
    </source>
</evidence>
<protein>
    <submittedName>
        <fullName evidence="2">Uncharacterized protein</fullName>
    </submittedName>
</protein>
<accession>A0ABT0PEZ4</accession>
<dbReference type="RefSeq" id="WP_249699060.1">
    <property type="nucleotide sequence ID" value="NZ_JAMFLX010000009.1"/>
</dbReference>
<organism evidence="2 3">
    <name type="scientific">Parendozoicomonas callyspongiae</name>
    <dbReference type="NCBI Taxonomy" id="2942213"/>
    <lineage>
        <taxon>Bacteria</taxon>
        <taxon>Pseudomonadati</taxon>
        <taxon>Pseudomonadota</taxon>
        <taxon>Gammaproteobacteria</taxon>
        <taxon>Oceanospirillales</taxon>
        <taxon>Endozoicomonadaceae</taxon>
        <taxon>Parendozoicomonas</taxon>
    </lineage>
</organism>
<evidence type="ECO:0000313" key="2">
    <source>
        <dbReference type="EMBL" id="MCL6269940.1"/>
    </source>
</evidence>
<feature type="chain" id="PRO_5047371268" evidence="1">
    <location>
        <begin position="29"/>
        <end position="657"/>
    </location>
</feature>
<proteinExistence type="predicted"/>